<name>A0A7C9FTV6_9BACT</name>
<dbReference type="EMBL" id="WHLY01000004">
    <property type="protein sequence ID" value="MPR37432.1"/>
    <property type="molecule type" value="Genomic_DNA"/>
</dbReference>
<gene>
    <name evidence="1" type="ORF">GBK04_29920</name>
</gene>
<evidence type="ECO:0000313" key="2">
    <source>
        <dbReference type="Proteomes" id="UP000479293"/>
    </source>
</evidence>
<dbReference type="Proteomes" id="UP000479293">
    <property type="component" value="Unassembled WGS sequence"/>
</dbReference>
<reference evidence="1 2" key="1">
    <citation type="submission" date="2019-10" db="EMBL/GenBank/DDBJ databases">
        <title>Draft Genome Sequence of Cytophagaceae sp. SJW1-29.</title>
        <authorList>
            <person name="Choi A."/>
        </authorList>
    </citation>
    <scope>NUCLEOTIDE SEQUENCE [LARGE SCALE GENOMIC DNA]</scope>
    <source>
        <strain evidence="1 2">SJW1-29</strain>
    </source>
</reference>
<evidence type="ECO:0000313" key="1">
    <source>
        <dbReference type="EMBL" id="MPR37432.1"/>
    </source>
</evidence>
<proteinExistence type="predicted"/>
<comment type="caution">
    <text evidence="1">The sequence shown here is derived from an EMBL/GenBank/DDBJ whole genome shotgun (WGS) entry which is preliminary data.</text>
</comment>
<accession>A0A7C9FTV6</accession>
<sequence length="85" mass="9781">MSDCQKENPEQQFWNFVNIQRCKIGANELRDHILESISNKYLSEQTLLYTNDILKEGGLDYIRVPGDPDRVIAGHCQKLGIKSPF</sequence>
<organism evidence="1 2">
    <name type="scientific">Salmonirosea aquatica</name>
    <dbReference type="NCBI Taxonomy" id="2654236"/>
    <lineage>
        <taxon>Bacteria</taxon>
        <taxon>Pseudomonadati</taxon>
        <taxon>Bacteroidota</taxon>
        <taxon>Cytophagia</taxon>
        <taxon>Cytophagales</taxon>
        <taxon>Spirosomataceae</taxon>
        <taxon>Salmonirosea</taxon>
    </lineage>
</organism>
<keyword evidence="2" id="KW-1185">Reference proteome</keyword>
<dbReference type="AlphaFoldDB" id="A0A7C9FTV6"/>
<dbReference type="RefSeq" id="WP_152766917.1">
    <property type="nucleotide sequence ID" value="NZ_WHLY01000004.1"/>
</dbReference>
<protein>
    <submittedName>
        <fullName evidence="1">Uncharacterized protein</fullName>
    </submittedName>
</protein>